<dbReference type="PROSITE" id="PS50008">
    <property type="entry name" value="PIPLC_Y_DOMAIN"/>
    <property type="match status" value="1"/>
</dbReference>
<gene>
    <name evidence="10" type="ORF">GQ602_000470</name>
</gene>
<dbReference type="SMART" id="SM00148">
    <property type="entry name" value="PLCXc"/>
    <property type="match status" value="1"/>
</dbReference>
<evidence type="ECO:0000256" key="5">
    <source>
        <dbReference type="ARBA" id="ARBA00023224"/>
    </source>
</evidence>
<name>A0A8H4QCB2_9HYPO</name>
<feature type="domain" description="PI-PLC Y-box" evidence="9">
    <location>
        <begin position="299"/>
        <end position="417"/>
    </location>
</feature>
<evidence type="ECO:0000313" key="10">
    <source>
        <dbReference type="EMBL" id="KAF4594857.1"/>
    </source>
</evidence>
<accession>A0A8H4QCB2</accession>
<dbReference type="AlphaFoldDB" id="A0A8H4QCB2"/>
<dbReference type="Proteomes" id="UP000562929">
    <property type="component" value="Unassembled WGS sequence"/>
</dbReference>
<dbReference type="Gene3D" id="3.20.20.190">
    <property type="entry name" value="Phosphatidylinositol (PI) phosphodiesterase"/>
    <property type="match status" value="1"/>
</dbReference>
<evidence type="ECO:0000259" key="9">
    <source>
        <dbReference type="PROSITE" id="PS50008"/>
    </source>
</evidence>
<sequence length="574" mass="63174">MADLSSRFSRLKPFSRGPEDEDDYDDIDDGGEVTGLDAVGGGGRYRRNADHELESLKVSDALQSLLVDRGVLPEAQGDERSEVVAKLLDQNDCCVPDRLMDGSRPLPEYFVSSSHNTYLLAHQLYGTSSAEAYKTTLRMGARCVEIDAWDNAADADEPKVTHGYTFVSHVPFRAVCEAIRDIYDEEKGEMESDPTFPVAPILLSLENHCKEHGQRRLVAIMKEVFGARLLCEAIVKDAPPDEYASPADIGPLIAVMVEFHFADAPADDSSTCSDEDSTAEATSAGATPAEVQVMMVPELAELGVYAQSVKPLDNSWYDPGELVNGPHHHLINISETGLSKHLPANGAAIAAHNARHLMRVFPKGTRIASSNLKPVAYWGIGAQVCALNWQTFGTGNLLNDALFNGSNGYVLKPTSLRPGGSGVLGSGRRRKLRLYVAGATDVPLPEGREADSIKPYLTCVLFSPCDIEGATHKRKTSAYRQHRLGFLHRGENPRPTDPIWDETLEWNYEDNELVFLRLLVKSDDAWARNPAFAAAAICLDYAEADWCFVRMMDMKGRETDCTVLVRFDFEHVRA</sequence>
<evidence type="ECO:0000256" key="2">
    <source>
        <dbReference type="ARBA" id="ARBA00022801"/>
    </source>
</evidence>
<dbReference type="InterPro" id="IPR000909">
    <property type="entry name" value="PLipase_C_PInositol-sp_X_dom"/>
</dbReference>
<evidence type="ECO:0000256" key="7">
    <source>
        <dbReference type="RuleBase" id="RU361133"/>
    </source>
</evidence>
<dbReference type="PANTHER" id="PTHR10336">
    <property type="entry name" value="PHOSPHOINOSITIDE-SPECIFIC PHOSPHOLIPASE C FAMILY PROTEIN"/>
    <property type="match status" value="1"/>
</dbReference>
<evidence type="ECO:0000256" key="6">
    <source>
        <dbReference type="ARBA" id="ARBA00059664"/>
    </source>
</evidence>
<dbReference type="InterPro" id="IPR035892">
    <property type="entry name" value="C2_domain_sf"/>
</dbReference>
<keyword evidence="3 7" id="KW-0442">Lipid degradation</keyword>
<dbReference type="Pfam" id="PF00387">
    <property type="entry name" value="PI-PLC-Y"/>
    <property type="match status" value="1"/>
</dbReference>
<dbReference type="EC" id="3.1.4.11" evidence="7"/>
<dbReference type="GO" id="GO:0004435">
    <property type="term" value="F:phosphatidylinositol-4,5-bisphosphate phospholipase C activity"/>
    <property type="evidence" value="ECO:0007669"/>
    <property type="project" value="UniProtKB-EC"/>
</dbReference>
<dbReference type="OrthoDB" id="269822at2759"/>
<dbReference type="SUPFAM" id="SSF49562">
    <property type="entry name" value="C2 domain (Calcium/lipid-binding domain, CaLB)"/>
    <property type="match status" value="1"/>
</dbReference>
<dbReference type="InterPro" id="IPR017946">
    <property type="entry name" value="PLC-like_Pdiesterase_TIM-brl"/>
</dbReference>
<dbReference type="InterPro" id="IPR001192">
    <property type="entry name" value="PI-PLC_fam"/>
</dbReference>
<dbReference type="PROSITE" id="PS50007">
    <property type="entry name" value="PIPLC_X_DOMAIN"/>
    <property type="match status" value="1"/>
</dbReference>
<keyword evidence="11" id="KW-1185">Reference proteome</keyword>
<comment type="catalytic activity">
    <reaction evidence="1 7">
        <text>a 1,2-diacyl-sn-glycero-3-phospho-(1D-myo-inositol-4,5-bisphosphate) + H2O = 1D-myo-inositol 1,4,5-trisphosphate + a 1,2-diacyl-sn-glycerol + H(+)</text>
        <dbReference type="Rhea" id="RHEA:33179"/>
        <dbReference type="ChEBI" id="CHEBI:15377"/>
        <dbReference type="ChEBI" id="CHEBI:15378"/>
        <dbReference type="ChEBI" id="CHEBI:17815"/>
        <dbReference type="ChEBI" id="CHEBI:58456"/>
        <dbReference type="ChEBI" id="CHEBI:203600"/>
        <dbReference type="EC" id="3.1.4.11"/>
    </reaction>
</comment>
<dbReference type="GO" id="GO:0048015">
    <property type="term" value="P:phosphatidylinositol-mediated signaling"/>
    <property type="evidence" value="ECO:0007669"/>
    <property type="project" value="TreeGrafter"/>
</dbReference>
<feature type="region of interest" description="Disordered" evidence="8">
    <location>
        <begin position="266"/>
        <end position="286"/>
    </location>
</feature>
<dbReference type="InterPro" id="IPR001711">
    <property type="entry name" value="PLipase_C_Pinositol-sp_Y"/>
</dbReference>
<evidence type="ECO:0000256" key="8">
    <source>
        <dbReference type="SAM" id="MobiDB-lite"/>
    </source>
</evidence>
<dbReference type="Pfam" id="PF00388">
    <property type="entry name" value="PI-PLC-X"/>
    <property type="match status" value="1"/>
</dbReference>
<dbReference type="GO" id="GO:0016042">
    <property type="term" value="P:lipid catabolic process"/>
    <property type="evidence" value="ECO:0007669"/>
    <property type="project" value="UniProtKB-KW"/>
</dbReference>
<dbReference type="Gene3D" id="2.60.40.150">
    <property type="entry name" value="C2 domain"/>
    <property type="match status" value="1"/>
</dbReference>
<dbReference type="SUPFAM" id="SSF51695">
    <property type="entry name" value="PLC-like phosphodiesterases"/>
    <property type="match status" value="1"/>
</dbReference>
<dbReference type="FunFam" id="3.20.20.190:FF:000039">
    <property type="entry name" value="Phosphoinositide phospholipase C"/>
    <property type="match status" value="1"/>
</dbReference>
<reference evidence="10 11" key="1">
    <citation type="journal article" date="2020" name="G3 (Bethesda)">
        <title>Genetic Underpinnings of Host Manipulation by Ophiocordyceps as Revealed by Comparative Transcriptomics.</title>
        <authorList>
            <person name="Will I."/>
            <person name="Das B."/>
            <person name="Trinh T."/>
            <person name="Brachmann A."/>
            <person name="Ohm R.A."/>
            <person name="de Bekker C."/>
        </authorList>
    </citation>
    <scope>NUCLEOTIDE SEQUENCE [LARGE SCALE GENOMIC DNA]</scope>
    <source>
        <strain evidence="10 11">EC05</strain>
    </source>
</reference>
<proteinExistence type="predicted"/>
<evidence type="ECO:0000256" key="4">
    <source>
        <dbReference type="ARBA" id="ARBA00023098"/>
    </source>
</evidence>
<keyword evidence="5" id="KW-0807">Transducer</keyword>
<dbReference type="PRINTS" id="PR00390">
    <property type="entry name" value="PHPHLIPASEC"/>
</dbReference>
<organism evidence="10 11">
    <name type="scientific">Ophiocordyceps camponoti-floridani</name>
    <dbReference type="NCBI Taxonomy" id="2030778"/>
    <lineage>
        <taxon>Eukaryota</taxon>
        <taxon>Fungi</taxon>
        <taxon>Dikarya</taxon>
        <taxon>Ascomycota</taxon>
        <taxon>Pezizomycotina</taxon>
        <taxon>Sordariomycetes</taxon>
        <taxon>Hypocreomycetidae</taxon>
        <taxon>Hypocreales</taxon>
        <taxon>Ophiocordycipitaceae</taxon>
        <taxon>Ophiocordyceps</taxon>
    </lineage>
</organism>
<evidence type="ECO:0000256" key="1">
    <source>
        <dbReference type="ARBA" id="ARBA00001195"/>
    </source>
</evidence>
<feature type="region of interest" description="Disordered" evidence="8">
    <location>
        <begin position="1"/>
        <end position="43"/>
    </location>
</feature>
<evidence type="ECO:0000313" key="11">
    <source>
        <dbReference type="Proteomes" id="UP000562929"/>
    </source>
</evidence>
<protein>
    <recommendedName>
        <fullName evidence="7">Phosphoinositide phospholipase C</fullName>
        <ecNumber evidence="7">3.1.4.11</ecNumber>
    </recommendedName>
</protein>
<keyword evidence="4 7" id="KW-0443">Lipid metabolism</keyword>
<dbReference type="PANTHER" id="PTHR10336:SF169">
    <property type="entry name" value="PHOSPHOINOSITIDE PHOSPHOLIPASE C"/>
    <property type="match status" value="1"/>
</dbReference>
<dbReference type="SMART" id="SM00149">
    <property type="entry name" value="PLCYc"/>
    <property type="match status" value="1"/>
</dbReference>
<evidence type="ECO:0000256" key="3">
    <source>
        <dbReference type="ARBA" id="ARBA00022963"/>
    </source>
</evidence>
<dbReference type="GO" id="GO:0051209">
    <property type="term" value="P:release of sequestered calcium ion into cytosol"/>
    <property type="evidence" value="ECO:0007669"/>
    <property type="project" value="TreeGrafter"/>
</dbReference>
<keyword evidence="2 7" id="KW-0378">Hydrolase</keyword>
<dbReference type="EMBL" id="JAACLJ010000001">
    <property type="protein sequence ID" value="KAF4594857.1"/>
    <property type="molecule type" value="Genomic_DNA"/>
</dbReference>
<comment type="function">
    <text evidence="6">The production of the second messenger molecules diacylglycerol (DAG) and inositol 1,4,5-trisphosphate (IP3) is mediated by activated phosphatidylinositol-specific phospholipase C enzymes.</text>
</comment>
<comment type="caution">
    <text evidence="10">The sequence shown here is derived from an EMBL/GenBank/DDBJ whole genome shotgun (WGS) entry which is preliminary data.</text>
</comment>
<feature type="compositionally biased region" description="Acidic residues" evidence="8">
    <location>
        <begin position="19"/>
        <end position="31"/>
    </location>
</feature>